<keyword evidence="3" id="KW-0804">Transcription</keyword>
<evidence type="ECO:0000256" key="1">
    <source>
        <dbReference type="ARBA" id="ARBA00023015"/>
    </source>
</evidence>
<dbReference type="InterPro" id="IPR002818">
    <property type="entry name" value="DJ-1/PfpI"/>
</dbReference>
<proteinExistence type="predicted"/>
<dbReference type="SMART" id="SM00342">
    <property type="entry name" value="HTH_ARAC"/>
    <property type="match status" value="1"/>
</dbReference>
<dbReference type="SUPFAM" id="SSF46689">
    <property type="entry name" value="Homeodomain-like"/>
    <property type="match status" value="2"/>
</dbReference>
<evidence type="ECO:0000256" key="2">
    <source>
        <dbReference type="ARBA" id="ARBA00023125"/>
    </source>
</evidence>
<dbReference type="InterPro" id="IPR020449">
    <property type="entry name" value="Tscrpt_reg_AraC-type_HTH"/>
</dbReference>
<protein>
    <submittedName>
        <fullName evidence="5">AraC family transcriptional regulator</fullName>
    </submittedName>
</protein>
<dbReference type="PANTHER" id="PTHR43130:SF3">
    <property type="entry name" value="HTH-TYPE TRANSCRIPTIONAL REGULATOR RV1931C"/>
    <property type="match status" value="1"/>
</dbReference>
<dbReference type="KEGG" id="meso:BSQ44_22665"/>
<dbReference type="InterPro" id="IPR029062">
    <property type="entry name" value="Class_I_gatase-like"/>
</dbReference>
<dbReference type="GO" id="GO:0003700">
    <property type="term" value="F:DNA-binding transcription factor activity"/>
    <property type="evidence" value="ECO:0007669"/>
    <property type="project" value="InterPro"/>
</dbReference>
<dbReference type="InterPro" id="IPR018060">
    <property type="entry name" value="HTH_AraC"/>
</dbReference>
<accession>A0A1L3SWZ4</accession>
<dbReference type="Gene3D" id="3.40.50.880">
    <property type="match status" value="1"/>
</dbReference>
<name>A0A1L3SWZ4_9HYPH</name>
<dbReference type="PRINTS" id="PR00032">
    <property type="entry name" value="HTHARAC"/>
</dbReference>
<dbReference type="AlphaFoldDB" id="A0A1L3SWZ4"/>
<dbReference type="CDD" id="cd03136">
    <property type="entry name" value="GATase1_AraC_ArgR_like"/>
    <property type="match status" value="1"/>
</dbReference>
<keyword evidence="1" id="KW-0805">Transcription regulation</keyword>
<evidence type="ECO:0000313" key="6">
    <source>
        <dbReference type="Proteomes" id="UP000182840"/>
    </source>
</evidence>
<feature type="domain" description="HTH araC/xylS-type" evidence="4">
    <location>
        <begin position="228"/>
        <end position="326"/>
    </location>
</feature>
<dbReference type="GO" id="GO:0043565">
    <property type="term" value="F:sequence-specific DNA binding"/>
    <property type="evidence" value="ECO:0007669"/>
    <property type="project" value="InterPro"/>
</dbReference>
<dbReference type="InterPro" id="IPR052158">
    <property type="entry name" value="INH-QAR"/>
</dbReference>
<sequence length="326" mass="34463">MSKSETRSIFLPDPAPLRLTFLVFSGASIMCVASAIDPLRAANRVAGKTLFDWSIVSADGKPPVTTSGLPVAVAGKFDPTARADVLVAVGGFGTRAGSSGTLPTAFRRAARSARAVGGVEAGGWLLARAGLLDGRAATTHWEDLEDFSAAFPDVDVRPDRYVIDGPVFTTGGASPTFDLMLHLIRSRLGMAVALDVASVFIYDQARAATDAQPLVSLGRLDGYDPRLAQAIRLMESHVDRPLPVSAIALRAGVTARTLEKIFAAAIGETPGAYYLRLRLNAARRLVLDTSEPMADIAARTGFSSSAAFSRAFSRAFGKAPVRMRRG</sequence>
<dbReference type="PANTHER" id="PTHR43130">
    <property type="entry name" value="ARAC-FAMILY TRANSCRIPTIONAL REGULATOR"/>
    <property type="match status" value="1"/>
</dbReference>
<dbReference type="Gene3D" id="1.10.10.60">
    <property type="entry name" value="Homeodomain-like"/>
    <property type="match status" value="2"/>
</dbReference>
<dbReference type="STRING" id="1670800.BSQ44_22665"/>
<dbReference type="Pfam" id="PF12833">
    <property type="entry name" value="HTH_18"/>
    <property type="match status" value="1"/>
</dbReference>
<dbReference type="Proteomes" id="UP000182840">
    <property type="component" value="Chromosome"/>
</dbReference>
<evidence type="ECO:0000313" key="5">
    <source>
        <dbReference type="EMBL" id="APH73871.1"/>
    </source>
</evidence>
<keyword evidence="2" id="KW-0238">DNA-binding</keyword>
<dbReference type="Pfam" id="PF01965">
    <property type="entry name" value="DJ-1_PfpI"/>
    <property type="match status" value="1"/>
</dbReference>
<dbReference type="PROSITE" id="PS00041">
    <property type="entry name" value="HTH_ARAC_FAMILY_1"/>
    <property type="match status" value="1"/>
</dbReference>
<gene>
    <name evidence="5" type="ORF">BSQ44_22665</name>
</gene>
<organism evidence="5 6">
    <name type="scientific">Aquibium oceanicum</name>
    <dbReference type="NCBI Taxonomy" id="1670800"/>
    <lineage>
        <taxon>Bacteria</taxon>
        <taxon>Pseudomonadati</taxon>
        <taxon>Pseudomonadota</taxon>
        <taxon>Alphaproteobacteria</taxon>
        <taxon>Hyphomicrobiales</taxon>
        <taxon>Phyllobacteriaceae</taxon>
        <taxon>Aquibium</taxon>
    </lineage>
</organism>
<reference evidence="6" key="1">
    <citation type="submission" date="2016-11" db="EMBL/GenBank/DDBJ databases">
        <title>Mesorhizobium oceanicum sp. nov., isolated from deep seawater in South China Sea.</title>
        <authorList>
            <person name="Fu G.-Y."/>
        </authorList>
    </citation>
    <scope>NUCLEOTIDE SEQUENCE [LARGE SCALE GENOMIC DNA]</scope>
    <source>
        <strain evidence="6">B7</strain>
    </source>
</reference>
<dbReference type="InterPro" id="IPR018062">
    <property type="entry name" value="HTH_AraC-typ_CS"/>
</dbReference>
<dbReference type="RefSeq" id="WP_072607334.1">
    <property type="nucleotide sequence ID" value="NZ_CP018171.1"/>
</dbReference>
<dbReference type="PROSITE" id="PS01124">
    <property type="entry name" value="HTH_ARAC_FAMILY_2"/>
    <property type="match status" value="1"/>
</dbReference>
<dbReference type="EMBL" id="CP018171">
    <property type="protein sequence ID" value="APH73871.1"/>
    <property type="molecule type" value="Genomic_DNA"/>
</dbReference>
<dbReference type="SUPFAM" id="SSF52317">
    <property type="entry name" value="Class I glutamine amidotransferase-like"/>
    <property type="match status" value="1"/>
</dbReference>
<dbReference type="OrthoDB" id="9793422at2"/>
<evidence type="ECO:0000259" key="4">
    <source>
        <dbReference type="PROSITE" id="PS01124"/>
    </source>
</evidence>
<dbReference type="InterPro" id="IPR009057">
    <property type="entry name" value="Homeodomain-like_sf"/>
</dbReference>
<keyword evidence="6" id="KW-1185">Reference proteome</keyword>
<evidence type="ECO:0000256" key="3">
    <source>
        <dbReference type="ARBA" id="ARBA00023163"/>
    </source>
</evidence>